<dbReference type="STRING" id="381751.SAMN05444391_0746"/>
<dbReference type="Proteomes" id="UP000189810">
    <property type="component" value="Chromosome I"/>
</dbReference>
<dbReference type="InterPro" id="IPR000711">
    <property type="entry name" value="ATPase_OSCP/dsu"/>
</dbReference>
<name>A0A1M6RRR8_9AQUI</name>
<keyword evidence="5 7" id="KW-0472">Membrane</keyword>
<dbReference type="RefSeq" id="WP_079653888.1">
    <property type="nucleotide sequence ID" value="NZ_LT670846.1"/>
</dbReference>
<dbReference type="OrthoDB" id="9802471at2"/>
<evidence type="ECO:0000313" key="9">
    <source>
        <dbReference type="Proteomes" id="UP000189810"/>
    </source>
</evidence>
<comment type="subcellular location">
    <subcellularLocation>
        <location evidence="7">Cell membrane</location>
        <topology evidence="7">Peripheral membrane protein</topology>
    </subcellularLocation>
    <subcellularLocation>
        <location evidence="1">Membrane</location>
    </subcellularLocation>
</comment>
<keyword evidence="2 7" id="KW-0813">Transport</keyword>
<sequence>MNRTHIASQIAKAFLKRVKDDKKALSNLLDFLTFLESSYKRVKEIKAFMLNPTVPKEEKLKYLKTLREKFGLPEAVDGVLEHVIDLNAIRFISDVKRIYAKEMEKELRMSRAKLITAHEIPSEYIARISQILKQRLGREFELELQKDENLIGGFVVVTDSFVLDASVKRALERLGTL</sequence>
<reference evidence="8 9" key="1">
    <citation type="submission" date="2016-11" db="EMBL/GenBank/DDBJ databases">
        <authorList>
            <person name="Jaros S."/>
            <person name="Januszkiewicz K."/>
            <person name="Wedrychowicz H."/>
        </authorList>
    </citation>
    <scope>NUCLEOTIDE SEQUENCE [LARGE SCALE GENOMIC DNA]</scope>
    <source>
        <strain evidence="8 9">DSM 19557</strain>
    </source>
</reference>
<dbReference type="PANTHER" id="PTHR11910">
    <property type="entry name" value="ATP SYNTHASE DELTA CHAIN"/>
    <property type="match status" value="1"/>
</dbReference>
<keyword evidence="7" id="KW-1003">Cell membrane</keyword>
<gene>
    <name evidence="7" type="primary">atpH</name>
    <name evidence="8" type="ORF">SAMN05444391_0746</name>
</gene>
<evidence type="ECO:0000256" key="4">
    <source>
        <dbReference type="ARBA" id="ARBA00023065"/>
    </source>
</evidence>
<accession>A0A1M6RRR8</accession>
<keyword evidence="3 7" id="KW-0375">Hydrogen ion transport</keyword>
<evidence type="ECO:0000256" key="6">
    <source>
        <dbReference type="ARBA" id="ARBA00023310"/>
    </source>
</evidence>
<comment type="similarity">
    <text evidence="7">Belongs to the ATPase delta chain family.</text>
</comment>
<dbReference type="HAMAP" id="MF_01416">
    <property type="entry name" value="ATP_synth_delta_bact"/>
    <property type="match status" value="1"/>
</dbReference>
<dbReference type="SUPFAM" id="SSF47928">
    <property type="entry name" value="N-terminal domain of the delta subunit of the F1F0-ATP synthase"/>
    <property type="match status" value="1"/>
</dbReference>
<comment type="function">
    <text evidence="7">This protein is part of the stalk that links CF(0) to CF(1). It either transmits conformational changes from CF(0) to CF(1) or is implicated in proton conduction.</text>
</comment>
<keyword evidence="9" id="KW-1185">Reference proteome</keyword>
<evidence type="ECO:0000313" key="8">
    <source>
        <dbReference type="EMBL" id="SHK35153.1"/>
    </source>
</evidence>
<dbReference type="EMBL" id="LT670846">
    <property type="protein sequence ID" value="SHK35153.1"/>
    <property type="molecule type" value="Genomic_DNA"/>
</dbReference>
<keyword evidence="6 7" id="KW-0066">ATP synthesis</keyword>
<evidence type="ECO:0000256" key="2">
    <source>
        <dbReference type="ARBA" id="ARBA00022448"/>
    </source>
</evidence>
<evidence type="ECO:0000256" key="1">
    <source>
        <dbReference type="ARBA" id="ARBA00004370"/>
    </source>
</evidence>
<organism evidence="8 9">
    <name type="scientific">Thermocrinis minervae</name>
    <dbReference type="NCBI Taxonomy" id="381751"/>
    <lineage>
        <taxon>Bacteria</taxon>
        <taxon>Pseudomonadati</taxon>
        <taxon>Aquificota</taxon>
        <taxon>Aquificia</taxon>
        <taxon>Aquificales</taxon>
        <taxon>Aquificaceae</taxon>
        <taxon>Thermocrinis</taxon>
    </lineage>
</organism>
<keyword evidence="7" id="KW-0139">CF(1)</keyword>
<dbReference type="GO" id="GO:0005886">
    <property type="term" value="C:plasma membrane"/>
    <property type="evidence" value="ECO:0007669"/>
    <property type="project" value="UniProtKB-SubCell"/>
</dbReference>
<proteinExistence type="inferred from homology"/>
<dbReference type="Pfam" id="PF00213">
    <property type="entry name" value="OSCP"/>
    <property type="match status" value="1"/>
</dbReference>
<dbReference type="GO" id="GO:0046933">
    <property type="term" value="F:proton-transporting ATP synthase activity, rotational mechanism"/>
    <property type="evidence" value="ECO:0007669"/>
    <property type="project" value="UniProtKB-UniRule"/>
</dbReference>
<dbReference type="InterPro" id="IPR026015">
    <property type="entry name" value="ATP_synth_OSCP/delta_N_sf"/>
</dbReference>
<keyword evidence="4 7" id="KW-0406">Ion transport</keyword>
<dbReference type="Gene3D" id="1.10.520.20">
    <property type="entry name" value="N-terminal domain of the delta subunit of the F1F0-ATP synthase"/>
    <property type="match status" value="1"/>
</dbReference>
<evidence type="ECO:0000256" key="7">
    <source>
        <dbReference type="HAMAP-Rule" id="MF_01416"/>
    </source>
</evidence>
<evidence type="ECO:0000256" key="5">
    <source>
        <dbReference type="ARBA" id="ARBA00023136"/>
    </source>
</evidence>
<dbReference type="NCBIfam" id="TIGR01145">
    <property type="entry name" value="ATP_synt_delta"/>
    <property type="match status" value="1"/>
</dbReference>
<protein>
    <recommendedName>
        <fullName evidence="7">ATP synthase subunit delta</fullName>
    </recommendedName>
    <alternativeName>
        <fullName evidence="7">ATP synthase F(1) sector subunit delta</fullName>
    </alternativeName>
    <alternativeName>
        <fullName evidence="7">F-type ATPase subunit delta</fullName>
        <shortName evidence="7">F-ATPase subunit delta</shortName>
    </alternativeName>
</protein>
<comment type="function">
    <text evidence="7">F(1)F(0) ATP synthase produces ATP from ADP in the presence of a proton or sodium gradient. F-type ATPases consist of two structural domains, F(1) containing the extramembraneous catalytic core and F(0) containing the membrane proton channel, linked together by a central stalk and a peripheral stalk. During catalysis, ATP synthesis in the catalytic domain of F(1) is coupled via a rotary mechanism of the central stalk subunits to proton translocation.</text>
</comment>
<dbReference type="GO" id="GO:0045259">
    <property type="term" value="C:proton-transporting ATP synthase complex"/>
    <property type="evidence" value="ECO:0007669"/>
    <property type="project" value="UniProtKB-KW"/>
</dbReference>
<dbReference type="AlphaFoldDB" id="A0A1M6RRR8"/>
<evidence type="ECO:0000256" key="3">
    <source>
        <dbReference type="ARBA" id="ARBA00022781"/>
    </source>
</evidence>